<keyword evidence="6" id="KW-1185">Reference proteome</keyword>
<evidence type="ECO:0000256" key="2">
    <source>
        <dbReference type="ARBA" id="ARBA00004496"/>
    </source>
</evidence>
<dbReference type="Gene3D" id="2.30.29.30">
    <property type="entry name" value="Pleckstrin-homology domain (PH domain)/Phosphotyrosine-binding domain (PTB)"/>
    <property type="match status" value="1"/>
</dbReference>
<dbReference type="InterPro" id="IPR011993">
    <property type="entry name" value="PH-like_dom_sf"/>
</dbReference>
<comment type="caution">
    <text evidence="5">The sequence shown here is derived from an EMBL/GenBank/DDBJ whole genome shotgun (WGS) entry which is preliminary data.</text>
</comment>
<keyword evidence="3" id="KW-0963">Cytoplasm</keyword>
<evidence type="ECO:0000256" key="1">
    <source>
        <dbReference type="ARBA" id="ARBA00004123"/>
    </source>
</evidence>
<dbReference type="EMBL" id="VRMN01000018">
    <property type="protein sequence ID" value="KAA8490800.1"/>
    <property type="molecule type" value="Genomic_DNA"/>
</dbReference>
<dbReference type="GO" id="GO:0045292">
    <property type="term" value="P:mRNA cis splicing, via spliceosome"/>
    <property type="evidence" value="ECO:0007669"/>
    <property type="project" value="TreeGrafter"/>
</dbReference>
<keyword evidence="4" id="KW-0539">Nucleus</keyword>
<dbReference type="Pfam" id="PF03517">
    <property type="entry name" value="Voldacs"/>
    <property type="match status" value="1"/>
</dbReference>
<dbReference type="Proteomes" id="UP000324585">
    <property type="component" value="Unassembled WGS sequence"/>
</dbReference>
<gene>
    <name evidence="5" type="ORF">FVE85_1247</name>
</gene>
<dbReference type="AlphaFoldDB" id="A0A5J4YIY3"/>
<dbReference type="PANTHER" id="PTHR21399:SF0">
    <property type="entry name" value="METHYLOSOME SUBUNIT PICLN"/>
    <property type="match status" value="1"/>
</dbReference>
<dbReference type="OrthoDB" id="19714at2759"/>
<dbReference type="PANTHER" id="PTHR21399">
    <property type="entry name" value="CHLORIDE CONDUCTANCE REGULATORY PROTEIN ICLN"/>
    <property type="match status" value="1"/>
</dbReference>
<dbReference type="GO" id="GO:0005681">
    <property type="term" value="C:spliceosomal complex"/>
    <property type="evidence" value="ECO:0007669"/>
    <property type="project" value="TreeGrafter"/>
</dbReference>
<dbReference type="InterPro" id="IPR039924">
    <property type="entry name" value="ICln/Lot5/Saf5"/>
</dbReference>
<name>A0A5J4YIY3_PORPP</name>
<protein>
    <submittedName>
        <fullName evidence="5">Uncharacterized protein</fullName>
    </submittedName>
</protein>
<evidence type="ECO:0000313" key="5">
    <source>
        <dbReference type="EMBL" id="KAA8490800.1"/>
    </source>
</evidence>
<evidence type="ECO:0000256" key="4">
    <source>
        <dbReference type="ARBA" id="ARBA00023242"/>
    </source>
</evidence>
<evidence type="ECO:0000256" key="3">
    <source>
        <dbReference type="ARBA" id="ARBA00022490"/>
    </source>
</evidence>
<dbReference type="GO" id="GO:0000387">
    <property type="term" value="P:spliceosomal snRNP assembly"/>
    <property type="evidence" value="ECO:0007669"/>
    <property type="project" value="TreeGrafter"/>
</dbReference>
<comment type="subcellular location">
    <subcellularLocation>
        <location evidence="2">Cytoplasm</location>
    </subcellularLocation>
    <subcellularLocation>
        <location evidence="1">Nucleus</location>
    </subcellularLocation>
</comment>
<organism evidence="5 6">
    <name type="scientific">Porphyridium purpureum</name>
    <name type="common">Red alga</name>
    <name type="synonym">Porphyridium cruentum</name>
    <dbReference type="NCBI Taxonomy" id="35688"/>
    <lineage>
        <taxon>Eukaryota</taxon>
        <taxon>Rhodophyta</taxon>
        <taxon>Bangiophyceae</taxon>
        <taxon>Porphyridiales</taxon>
        <taxon>Porphyridiaceae</taxon>
        <taxon>Porphyridium</taxon>
    </lineage>
</organism>
<dbReference type="GO" id="GO:0034715">
    <property type="term" value="C:pICln-Sm protein complex"/>
    <property type="evidence" value="ECO:0007669"/>
    <property type="project" value="TreeGrafter"/>
</dbReference>
<reference evidence="6" key="1">
    <citation type="journal article" date="2019" name="Nat. Commun.">
        <title>Expansion of phycobilisome linker gene families in mesophilic red algae.</title>
        <authorList>
            <person name="Lee J."/>
            <person name="Kim D."/>
            <person name="Bhattacharya D."/>
            <person name="Yoon H.S."/>
        </authorList>
    </citation>
    <scope>NUCLEOTIDE SEQUENCE [LARGE SCALE GENOMIC DNA]</scope>
    <source>
        <strain evidence="6">CCMP 1328</strain>
    </source>
</reference>
<accession>A0A5J4YIY3</accession>
<evidence type="ECO:0000313" key="6">
    <source>
        <dbReference type="Proteomes" id="UP000324585"/>
    </source>
</evidence>
<proteinExistence type="predicted"/>
<sequence length="249" mass="27036">MRIGGSRTQIGPEPEQVPMQEGAFPVATAAATTNSNSNDSSALRAVQLVRQREAVSLPAALPARYEHVEVRLELSDEPAAVGALRLLEHGLEWLHGAHHTSSAQMQEDVAVWQVLIPYRCINLHALSRDGQVCALPCVYCQVQRSLDQADVSGDCVPEMVMMLTTMKHGHVDENALQELFKQMCEMAALNPDSETSGSDDTMCDEEAPTNGCHALEEVQAHIEALFETAHTHHISSDTNSHDVNSPGAP</sequence>
<dbReference type="GO" id="GO:0005829">
    <property type="term" value="C:cytosol"/>
    <property type="evidence" value="ECO:0007669"/>
    <property type="project" value="TreeGrafter"/>
</dbReference>